<feature type="compositionally biased region" description="Low complexity" evidence="1">
    <location>
        <begin position="1"/>
        <end position="21"/>
    </location>
</feature>
<evidence type="ECO:0000259" key="2">
    <source>
        <dbReference type="SMART" id="SM00775"/>
    </source>
</evidence>
<proteinExistence type="predicted"/>
<gene>
    <name evidence="3" type="ORF">ACHAW5_005001</name>
</gene>
<reference evidence="3 4" key="1">
    <citation type="submission" date="2024-10" db="EMBL/GenBank/DDBJ databases">
        <title>Updated reference genomes for cyclostephanoid diatoms.</title>
        <authorList>
            <person name="Roberts W.R."/>
            <person name="Alverson A.J."/>
        </authorList>
    </citation>
    <scope>NUCLEOTIDE SEQUENCE [LARGE SCALE GENOMIC DNA]</scope>
    <source>
        <strain evidence="3 4">AJA276-08</strain>
    </source>
</reference>
<dbReference type="InterPro" id="IPR026058">
    <property type="entry name" value="LIPIN"/>
</dbReference>
<evidence type="ECO:0000256" key="1">
    <source>
        <dbReference type="SAM" id="MobiDB-lite"/>
    </source>
</evidence>
<dbReference type="PANTHER" id="PTHR12181">
    <property type="entry name" value="LIPIN"/>
    <property type="match status" value="1"/>
</dbReference>
<evidence type="ECO:0000313" key="4">
    <source>
        <dbReference type="Proteomes" id="UP001530315"/>
    </source>
</evidence>
<comment type="caution">
    <text evidence="3">The sequence shown here is derived from an EMBL/GenBank/DDBJ whole genome shotgun (WGS) entry which is preliminary data.</text>
</comment>
<dbReference type="SMART" id="SM00775">
    <property type="entry name" value="LNS2"/>
    <property type="match status" value="1"/>
</dbReference>
<evidence type="ECO:0000313" key="3">
    <source>
        <dbReference type="EMBL" id="KAL3761388.1"/>
    </source>
</evidence>
<name>A0ABD3MBS4_9STRA</name>
<dbReference type="PANTHER" id="PTHR12181:SF12">
    <property type="entry name" value="PHOSPHATIDATE PHOSPHATASE"/>
    <property type="match status" value="1"/>
</dbReference>
<dbReference type="InterPro" id="IPR031315">
    <property type="entry name" value="LNS2/PITP"/>
</dbReference>
<sequence length="630" mass="67641">MAWAHPPTAATATPKSASARSVLPSRRSSAPRMGCGAEEGATTGNSEEEEEEAGGGIEVGVRGWETLSERGTSCTEPVHDNCGATSTRAPSLCRGASTTRIDRRRAGNVQLRVNGRYVPQLDMTFSSNRRTGASGGLNLFGVGGDGGEPSCRFVDGNGLRPPTGALDALLHGDDGPAGGGAILGVGRNLLRYTLLSGTGEVVATAEAHLYLWRSCDSVVVSDVDGTVTRSDLRGVIDTLLQDKFQHVHDGICKFYHALMDAGNDRGNDIHRGGGGDGSDSPGVRGRAGEVRFLYLSSRPIVFVNQTRKLLVSLSQTCPSRTQKNYGLPPGPVMCHTGPLSSVLYSELVTKDIYQFKADVLARQVVLPFVAARGEVECKQSSSPRRRTVSFDGLSVNINGDAKDEVDDPAPEQNLRSSSVSDFSSSLDDRLFLAGFGNKITDAIAYEMAGIDRGDIYIIDKESRIVCMGGNERNDDSSRSIMSDLNGVLAQSECFLAREECCDGGADRQLQSKLSAPNANKAAMSIHSIELSLTECRGLEFLESPELFTTATTVDVYVTREKETGIKSATSKWTKIKQSIRPFSSKRNSFMRFPSLGSVSSSGVKSSSKKLIYRGYDDPLLFARICERMVV</sequence>
<feature type="region of interest" description="Disordered" evidence="1">
    <location>
        <begin position="1"/>
        <end position="59"/>
    </location>
</feature>
<dbReference type="EMBL" id="JALLAZ020001853">
    <property type="protein sequence ID" value="KAL3761388.1"/>
    <property type="molecule type" value="Genomic_DNA"/>
</dbReference>
<accession>A0ABD3MBS4</accession>
<dbReference type="InterPro" id="IPR013209">
    <property type="entry name" value="LNS2"/>
</dbReference>
<dbReference type="AlphaFoldDB" id="A0ABD3MBS4"/>
<feature type="compositionally biased region" description="Low complexity" evidence="1">
    <location>
        <begin position="36"/>
        <end position="45"/>
    </location>
</feature>
<dbReference type="Proteomes" id="UP001530315">
    <property type="component" value="Unassembled WGS sequence"/>
</dbReference>
<feature type="domain" description="LNS2/PITP" evidence="2">
    <location>
        <begin position="218"/>
        <end position="467"/>
    </location>
</feature>
<organism evidence="3 4">
    <name type="scientific">Stephanodiscus triporus</name>
    <dbReference type="NCBI Taxonomy" id="2934178"/>
    <lineage>
        <taxon>Eukaryota</taxon>
        <taxon>Sar</taxon>
        <taxon>Stramenopiles</taxon>
        <taxon>Ochrophyta</taxon>
        <taxon>Bacillariophyta</taxon>
        <taxon>Coscinodiscophyceae</taxon>
        <taxon>Thalassiosirophycidae</taxon>
        <taxon>Stephanodiscales</taxon>
        <taxon>Stephanodiscaceae</taxon>
        <taxon>Stephanodiscus</taxon>
    </lineage>
</organism>
<dbReference type="Pfam" id="PF08235">
    <property type="entry name" value="LNS2"/>
    <property type="match status" value="2"/>
</dbReference>
<keyword evidence="4" id="KW-1185">Reference proteome</keyword>
<protein>
    <recommendedName>
        <fullName evidence="2">LNS2/PITP domain-containing protein</fullName>
    </recommendedName>
</protein>
<feature type="region of interest" description="Disordered" evidence="1">
    <location>
        <begin position="399"/>
        <end position="421"/>
    </location>
</feature>